<dbReference type="AlphaFoldDB" id="H8YW05"/>
<evidence type="ECO:0000259" key="2">
    <source>
        <dbReference type="Pfam" id="PF17948"/>
    </source>
</evidence>
<feature type="compositionally biased region" description="Low complexity" evidence="1">
    <location>
        <begin position="232"/>
        <end position="243"/>
    </location>
</feature>
<feature type="compositionally biased region" description="Polar residues" evidence="1">
    <location>
        <begin position="285"/>
        <end position="301"/>
    </location>
</feature>
<feature type="region of interest" description="Disordered" evidence="1">
    <location>
        <begin position="219"/>
        <end position="490"/>
    </location>
</feature>
<proteinExistence type="predicted"/>
<dbReference type="eggNOG" id="COG0640">
    <property type="taxonomic scope" value="Bacteria"/>
</dbReference>
<dbReference type="InterPro" id="IPR040480">
    <property type="entry name" value="DnaT_DNA_bind"/>
</dbReference>
<feature type="compositionally biased region" description="Polar residues" evidence="1">
    <location>
        <begin position="369"/>
        <end position="382"/>
    </location>
</feature>
<evidence type="ECO:0000313" key="4">
    <source>
        <dbReference type="Proteomes" id="UP000002964"/>
    </source>
</evidence>
<dbReference type="Gene3D" id="1.10.8.1180">
    <property type="match status" value="1"/>
</dbReference>
<dbReference type="HOGENOM" id="CLU_464542_0_0_6"/>
<feature type="compositionally biased region" description="Polar residues" evidence="1">
    <location>
        <begin position="439"/>
        <end position="452"/>
    </location>
</feature>
<feature type="compositionally biased region" description="Polar residues" evidence="1">
    <location>
        <begin position="251"/>
        <end position="261"/>
    </location>
</feature>
<evidence type="ECO:0000256" key="1">
    <source>
        <dbReference type="SAM" id="MobiDB-lite"/>
    </source>
</evidence>
<feature type="compositionally biased region" description="Polar residues" evidence="1">
    <location>
        <begin position="129"/>
        <end position="146"/>
    </location>
</feature>
<gene>
    <name evidence="3" type="ORF">Thi970DRAFT_00308</name>
</gene>
<accession>H8YW05</accession>
<sequence>MAMATVNSTFVWKADGVTPAQRVLLFALQEHRGTDTGVAEVSLSALQEMTNLSRRGIIKALSGLDGRYIERIPGGPCSRNRYRLLDDGAVCDAQPVAINGNAHEAFSPTRLSSTPTSWPPAAPATAVSQPVQRQPQAFSLNPSISQLPGDGRPVALSAAGAEPVTAQPNERPAEATPFVQSGGHPITPDSLATLLAQPLVWQQVKQLAETILAIQPSMVEDSPATPPNPATPISEPHSESPPIQRQAESVAESQSPSQPMSPANPVAMPSSALESVVASPPSPDQAKTVSSAQSASQLGTPVSSSGVTVSASEPIAASQPGQQAESVASAPSAKQAMHPASARELPASPPAPAITANTSPPVSKPTECDVSQRQPESPSVGQAVSARINPSAGVPLSSSAIPSPFPSGQPPVSASSQRQPPPQSALSSAITAARRAQPINASASGETISHPGQSPPSARPGASRSPPSPAKSEPEPAPPPASAPRAIPQDWQPSERVYAWAIKHGLRRDWVEDQVDEFITFWTDAGIRRRSWDATFMHRLEYLQTRPITKKQEKTHVISHTGLADKDYASGATPIDQIPWLNAADVP</sequence>
<dbReference type="Pfam" id="PF17948">
    <property type="entry name" value="DnaT"/>
    <property type="match status" value="1"/>
</dbReference>
<feature type="compositionally biased region" description="Low complexity" evidence="1">
    <location>
        <begin position="410"/>
        <end position="429"/>
    </location>
</feature>
<keyword evidence="4" id="KW-1185">Reference proteome</keyword>
<feature type="region of interest" description="Disordered" evidence="1">
    <location>
        <begin position="106"/>
        <end position="184"/>
    </location>
</feature>
<reference evidence="3 4" key="2">
    <citation type="submission" date="2011-11" db="EMBL/GenBank/DDBJ databases">
        <authorList>
            <consortium name="US DOE Joint Genome Institute"/>
            <person name="Lucas S."/>
            <person name="Han J."/>
            <person name="Lapidus A."/>
            <person name="Cheng J.-F."/>
            <person name="Goodwin L."/>
            <person name="Pitluck S."/>
            <person name="Peters L."/>
            <person name="Ovchinnikova G."/>
            <person name="Zhang X."/>
            <person name="Detter J.C."/>
            <person name="Han C."/>
            <person name="Tapia R."/>
            <person name="Land M."/>
            <person name="Hauser L."/>
            <person name="Kyrpides N."/>
            <person name="Ivanova N."/>
            <person name="Pagani I."/>
            <person name="Vogl K."/>
            <person name="Liu Z."/>
            <person name="Overmann J."/>
            <person name="Frigaard N.-U."/>
            <person name="Bryant D."/>
            <person name="Woyke T."/>
        </authorList>
    </citation>
    <scope>NUCLEOTIDE SEQUENCE [LARGE SCALE GENOMIC DNA]</scope>
    <source>
        <strain evidence="3 4">970</strain>
    </source>
</reference>
<dbReference type="EMBL" id="JH603164">
    <property type="protein sequence ID" value="EIC23796.1"/>
    <property type="molecule type" value="Genomic_DNA"/>
</dbReference>
<feature type="compositionally biased region" description="Low complexity" evidence="1">
    <location>
        <begin position="302"/>
        <end position="312"/>
    </location>
</feature>
<evidence type="ECO:0000313" key="3">
    <source>
        <dbReference type="EMBL" id="EIC23796.1"/>
    </source>
</evidence>
<reference evidence="4" key="1">
    <citation type="submission" date="2011-06" db="EMBL/GenBank/DDBJ databases">
        <authorList>
            <consortium name="US DOE Joint Genome Institute (JGI-PGF)"/>
            <person name="Lucas S."/>
            <person name="Han J."/>
            <person name="Lapidus A."/>
            <person name="Cheng J.-F."/>
            <person name="Goodwin L."/>
            <person name="Pitluck S."/>
            <person name="Peters L."/>
            <person name="Land M.L."/>
            <person name="Hauser L."/>
            <person name="Vogl K."/>
            <person name="Liu Z."/>
            <person name="Overmann J."/>
            <person name="Frigaard N.-U."/>
            <person name="Bryant D.A."/>
            <person name="Woyke T.J."/>
        </authorList>
    </citation>
    <scope>NUCLEOTIDE SEQUENCE [LARGE SCALE GENOMIC DNA]</scope>
    <source>
        <strain evidence="4">970</strain>
    </source>
</reference>
<name>H8YW05_9GAMM</name>
<dbReference type="Proteomes" id="UP000002964">
    <property type="component" value="Unassembled WGS sequence"/>
</dbReference>
<dbReference type="STRING" id="631362.Thi970DRAFT_00308"/>
<protein>
    <recommendedName>
        <fullName evidence="2">DnaT DNA-binding domain-containing protein</fullName>
    </recommendedName>
</protein>
<feature type="domain" description="DnaT DNA-binding" evidence="2">
    <location>
        <begin position="486"/>
        <end position="542"/>
    </location>
</feature>
<organism evidence="3 4">
    <name type="scientific">Thiorhodovibrio frisius</name>
    <dbReference type="NCBI Taxonomy" id="631362"/>
    <lineage>
        <taxon>Bacteria</taxon>
        <taxon>Pseudomonadati</taxon>
        <taxon>Pseudomonadota</taxon>
        <taxon>Gammaproteobacteria</taxon>
        <taxon>Chromatiales</taxon>
        <taxon>Chromatiaceae</taxon>
        <taxon>Thiorhodovibrio</taxon>
    </lineage>
</organism>